<dbReference type="InterPro" id="IPR009693">
    <property type="entry name" value="Glucitol_operon_activator"/>
</dbReference>
<dbReference type="AlphaFoldDB" id="A0A372KM94"/>
<dbReference type="EMBL" id="QVQZ01000012">
    <property type="protein sequence ID" value="RFU53096.1"/>
    <property type="molecule type" value="Genomic_DNA"/>
</dbReference>
<reference evidence="2 6" key="1">
    <citation type="submission" date="2018-08" db="EMBL/GenBank/DDBJ databases">
        <title>Draft genome of Streptococcus sp .nov. Z2.</title>
        <authorList>
            <person name="Tian Z."/>
        </authorList>
    </citation>
    <scope>NUCLEOTIDE SEQUENCE [LARGE SCALE GENOMIC DNA]</scope>
    <source>
        <strain evidence="2 6">Z2</strain>
    </source>
</reference>
<reference evidence="3 5" key="2">
    <citation type="submission" date="2018-08" db="EMBL/GenBank/DDBJ databases">
        <title>Draft genome of Streptococcus sp. nov. Z1.</title>
        <authorList>
            <person name="Tian Z."/>
        </authorList>
    </citation>
    <scope>NUCLEOTIDE SEQUENCE [LARGE SCALE GENOMIC DNA]</scope>
    <source>
        <strain evidence="3">Z1</strain>
        <strain evidence="5">Z1(2018)</strain>
    </source>
</reference>
<evidence type="ECO:0000313" key="5">
    <source>
        <dbReference type="Proteomes" id="UP000262901"/>
    </source>
</evidence>
<protein>
    <submittedName>
        <fullName evidence="3">Uncharacterized protein</fullName>
    </submittedName>
</protein>
<dbReference type="KEGG" id="schj:DDV21_011460"/>
<reference evidence="1" key="4">
    <citation type="journal article" date="2019" name="Int. J. Syst. Evol. Microbiol.">
        <title>Streptococcus chenjunshii sp. nov. isolated from feces of Tibetan antelopes.</title>
        <authorList>
            <person name="Tian Z."/>
            <person name="Lu S."/>
            <person name="Jin D."/>
            <person name="Yang J."/>
            <person name="Pu J."/>
            <person name="Lai X.H."/>
            <person name="Bai X.N."/>
            <person name="Wu X.M."/>
            <person name="Li J."/>
            <person name="Wang S."/>
            <person name="Xu J."/>
        </authorList>
    </citation>
    <scope>NUCLEOTIDE SEQUENCE</scope>
    <source>
        <strain evidence="1">Z15</strain>
    </source>
</reference>
<sequence length="131" mass="15246">MLSNPFIALLFLLLLWSLNALSSYYYFKKVNNEIVTLKKMYKGKERFMGAVVKKVNIFRKVMMIIVTDYNGTITECKYLYGYTNFSKFKKKDDIVGKNIDQIINSSNEDKFIKAIQGCAEKIKEQKIKTIA</sequence>
<reference evidence="4" key="3">
    <citation type="submission" date="2018-08" db="EMBL/GenBank/DDBJ databases">
        <title>Streptococcus chenjunshii sp. nov., isolated from stools sample of the Tibetan antelope in the Qinghai-Tibet plateau, China.</title>
        <authorList>
            <person name="Tian Z."/>
        </authorList>
    </citation>
    <scope>NUCLEOTIDE SEQUENCE [LARGE SCALE GENOMIC DNA]</scope>
    <source>
        <strain evidence="4">Z15</strain>
    </source>
</reference>
<dbReference type="EMBL" id="CP031733">
    <property type="protein sequence ID" value="AXQ79633.1"/>
    <property type="molecule type" value="Genomic_DNA"/>
</dbReference>
<dbReference type="InterPro" id="IPR000014">
    <property type="entry name" value="PAS"/>
</dbReference>
<dbReference type="EMBL" id="QVQY01000011">
    <property type="protein sequence ID" value="RFU51052.1"/>
    <property type="molecule type" value="Genomic_DNA"/>
</dbReference>
<keyword evidence="6" id="KW-1185">Reference proteome</keyword>
<dbReference type="OrthoDB" id="2190575at2"/>
<proteinExistence type="predicted"/>
<organism evidence="3 5">
    <name type="scientific">Streptococcus chenjunshii</name>
    <dbReference type="NCBI Taxonomy" id="2173853"/>
    <lineage>
        <taxon>Bacteria</taxon>
        <taxon>Bacillati</taxon>
        <taxon>Bacillota</taxon>
        <taxon>Bacilli</taxon>
        <taxon>Lactobacillales</taxon>
        <taxon>Streptococcaceae</taxon>
        <taxon>Streptococcus</taxon>
    </lineage>
</organism>
<dbReference type="Pfam" id="PF06923">
    <property type="entry name" value="GutM"/>
    <property type="match status" value="1"/>
</dbReference>
<evidence type="ECO:0000313" key="3">
    <source>
        <dbReference type="EMBL" id="RFU53096.1"/>
    </source>
</evidence>
<accession>A0A372KM94</accession>
<name>A0A372KM94_9STRE</name>
<dbReference type="CDD" id="cd00130">
    <property type="entry name" value="PAS"/>
    <property type="match status" value="1"/>
</dbReference>
<dbReference type="Proteomes" id="UP000262901">
    <property type="component" value="Unassembled WGS sequence"/>
</dbReference>
<gene>
    <name evidence="1" type="ORF">DDV21_011460</name>
    <name evidence="2" type="ORF">DDV22_05590</name>
    <name evidence="3" type="ORF">DDV23_06385</name>
</gene>
<evidence type="ECO:0000313" key="4">
    <source>
        <dbReference type="Proteomes" id="UP000246115"/>
    </source>
</evidence>
<dbReference type="Proteomes" id="UP000246115">
    <property type="component" value="Chromosome"/>
</dbReference>
<dbReference type="Proteomes" id="UP000264056">
    <property type="component" value="Unassembled WGS sequence"/>
</dbReference>
<accession>A0A346NF38</accession>
<evidence type="ECO:0000313" key="2">
    <source>
        <dbReference type="EMBL" id="RFU51052.1"/>
    </source>
</evidence>
<evidence type="ECO:0000313" key="1">
    <source>
        <dbReference type="EMBL" id="AXQ79633.1"/>
    </source>
</evidence>
<dbReference type="RefSeq" id="WP_116878279.1">
    <property type="nucleotide sequence ID" value="NZ_CP031733.1"/>
</dbReference>
<evidence type="ECO:0000313" key="6">
    <source>
        <dbReference type="Proteomes" id="UP000264056"/>
    </source>
</evidence>